<organism evidence="2 3">
    <name type="scientific">Bacteroides caccae</name>
    <dbReference type="NCBI Taxonomy" id="47678"/>
    <lineage>
        <taxon>Bacteria</taxon>
        <taxon>Pseudomonadati</taxon>
        <taxon>Bacteroidota</taxon>
        <taxon>Bacteroidia</taxon>
        <taxon>Bacteroidales</taxon>
        <taxon>Bacteroidaceae</taxon>
        <taxon>Bacteroides</taxon>
    </lineage>
</organism>
<evidence type="ECO:0000256" key="1">
    <source>
        <dbReference type="SAM" id="SignalP"/>
    </source>
</evidence>
<dbReference type="PROSITE" id="PS51257">
    <property type="entry name" value="PROKAR_LIPOPROTEIN"/>
    <property type="match status" value="1"/>
</dbReference>
<dbReference type="RefSeq" id="WP_055172693.1">
    <property type="nucleotide sequence ID" value="NZ_CZAI01000006.1"/>
</dbReference>
<evidence type="ECO:0008006" key="4">
    <source>
        <dbReference type="Google" id="ProtNLM"/>
    </source>
</evidence>
<dbReference type="Proteomes" id="UP000095657">
    <property type="component" value="Unassembled WGS sequence"/>
</dbReference>
<evidence type="ECO:0000313" key="2">
    <source>
        <dbReference type="EMBL" id="CUP69948.1"/>
    </source>
</evidence>
<gene>
    <name evidence="2" type="ORF">ERS852494_02884</name>
</gene>
<evidence type="ECO:0000313" key="3">
    <source>
        <dbReference type="Proteomes" id="UP000095657"/>
    </source>
</evidence>
<keyword evidence="1" id="KW-0732">Signal</keyword>
<feature type="chain" id="PRO_5008030992" description="Lipoprotein" evidence="1">
    <location>
        <begin position="22"/>
        <end position="140"/>
    </location>
</feature>
<dbReference type="STRING" id="47678.ERS852494_02884"/>
<dbReference type="EMBL" id="CZAI01000006">
    <property type="protein sequence ID" value="CUP69948.1"/>
    <property type="molecule type" value="Genomic_DNA"/>
</dbReference>
<name>A0A174QG55_9BACE</name>
<accession>A0A174QG55</accession>
<sequence length="140" mass="16034">MKLFLYLIALFNVLLSCSCSSRISYENYENKKYKITLKQKSNIIVGFIISNKETNSKLAFTPSLIMIDGEIPEGSLRSDYNSTDETELYQCDSTYCIDTDSISIAFALEVLNHKRLDLLICNSQLQDYKDENCTLLKQSK</sequence>
<reference evidence="2 3" key="1">
    <citation type="submission" date="2015-09" db="EMBL/GenBank/DDBJ databases">
        <authorList>
            <consortium name="Pathogen Informatics"/>
        </authorList>
    </citation>
    <scope>NUCLEOTIDE SEQUENCE [LARGE SCALE GENOMIC DNA]</scope>
    <source>
        <strain evidence="2 3">2789STDY5834880</strain>
    </source>
</reference>
<protein>
    <recommendedName>
        <fullName evidence="4">Lipoprotein</fullName>
    </recommendedName>
</protein>
<dbReference type="AlphaFoldDB" id="A0A174QG55"/>
<feature type="signal peptide" evidence="1">
    <location>
        <begin position="1"/>
        <end position="21"/>
    </location>
</feature>
<proteinExistence type="predicted"/>